<evidence type="ECO:0008006" key="4">
    <source>
        <dbReference type="Google" id="ProtNLM"/>
    </source>
</evidence>
<keyword evidence="1" id="KW-0472">Membrane</keyword>
<evidence type="ECO:0000313" key="2">
    <source>
        <dbReference type="EMBL" id="GAK52362.1"/>
    </source>
</evidence>
<dbReference type="Proteomes" id="UP000030700">
    <property type="component" value="Unassembled WGS sequence"/>
</dbReference>
<evidence type="ECO:0000313" key="3">
    <source>
        <dbReference type="Proteomes" id="UP000030700"/>
    </source>
</evidence>
<feature type="transmembrane region" description="Helical" evidence="1">
    <location>
        <begin position="7"/>
        <end position="28"/>
    </location>
</feature>
<protein>
    <recommendedName>
        <fullName evidence="4">Phosphate-selective porin O and P</fullName>
    </recommendedName>
</protein>
<dbReference type="EMBL" id="DF820458">
    <property type="protein sequence ID" value="GAK52362.1"/>
    <property type="molecule type" value="Genomic_DNA"/>
</dbReference>
<organism evidence="2">
    <name type="scientific">Candidatus Moduliflexus flocculans</name>
    <dbReference type="NCBI Taxonomy" id="1499966"/>
    <lineage>
        <taxon>Bacteria</taxon>
        <taxon>Candidatus Moduliflexota</taxon>
        <taxon>Candidatus Moduliflexia</taxon>
        <taxon>Candidatus Moduliflexales</taxon>
        <taxon>Candidatus Moduliflexaceae</taxon>
    </lineage>
</organism>
<evidence type="ECO:0000256" key="1">
    <source>
        <dbReference type="SAM" id="Phobius"/>
    </source>
</evidence>
<name>A0A081BPP6_9BACT</name>
<dbReference type="InterPro" id="IPR023614">
    <property type="entry name" value="Porin_dom_sf"/>
</dbReference>
<keyword evidence="3" id="KW-1185">Reference proteome</keyword>
<dbReference type="Gene3D" id="2.40.160.10">
    <property type="entry name" value="Porin"/>
    <property type="match status" value="1"/>
</dbReference>
<accession>A0A081BPP6</accession>
<proteinExistence type="predicted"/>
<reference evidence="2" key="1">
    <citation type="journal article" date="2015" name="PeerJ">
        <title>First genomic representation of candidate bacterial phylum KSB3 points to enhanced environmental sensing as a trigger of wastewater bulking.</title>
        <authorList>
            <person name="Sekiguchi Y."/>
            <person name="Ohashi A."/>
            <person name="Parks D.H."/>
            <person name="Yamauchi T."/>
            <person name="Tyson G.W."/>
            <person name="Hugenholtz P."/>
        </authorList>
    </citation>
    <scope>NUCLEOTIDE SEQUENCE [LARGE SCALE GENOMIC DNA]</scope>
</reference>
<keyword evidence="1" id="KW-1133">Transmembrane helix</keyword>
<sequence length="389" mass="43959">MDGDCDILEFLLISFLLLSIWSVLWMAIATARIGDAATVGGVQIHGFGGWAYGMTNNENNYLMGSEDGNYDYVNFSMNLSANPYDRFSAYVQLGFNEEFSESEVGIDYAFAEWYVNDALSIRAGKVKAPFLLYTEIYDVGTLRPFFDLPPSIYQQFAAEAYKGIGFTGALFSSGQWELRYDVYGGELALLPQTSPEMLPEPRLTEETPIMKNMIGGRVLLQTPVDGLTVGVSGYGGEGDLYSDGQPAEAEFDASYLFFGASAEYLQDRFWLRAEYAGQQAADAYKFHALYLEPAYKFTDHFQAVMRYEWLDGEADWLEKFPESFLDHQDFAFGLNYWFNPMMVVKVAYHIVQDNRCAQPATLEDFIQATQQGKFEEETNLFSLGIQFSF</sequence>
<dbReference type="AlphaFoldDB" id="A0A081BPP6"/>
<dbReference type="HOGENOM" id="CLU_732913_0_0_0"/>
<dbReference type="STRING" id="1499966.U14_03613"/>
<dbReference type="SUPFAM" id="SSF56935">
    <property type="entry name" value="Porins"/>
    <property type="match status" value="1"/>
</dbReference>
<gene>
    <name evidence="2" type="ORF">U14_03613</name>
</gene>
<keyword evidence="1" id="KW-0812">Transmembrane</keyword>